<sequence>MESESHPGKGFFDYMRAAKEKVHVISRSVIMAVLQLRLPSQSTRCNSPVRTHALSKERPVSSEVPPSQEAAISDFAYDGEVDVPRLLNNSVPTFEEAKEATAELKDAIDRIYFSPEFSQYSSPGGEVAILSPTADEPVSRSCVIETISSPSVPRLALKAFRMLSRSCEAQTVVASLASDPNVWNAVLENPAGTSFFKSQHSVADFGTEETTEEVDKASSFTSQSVDTPEKMESESHPGKGFFHYMGG</sequence>
<protein>
    <submittedName>
        <fullName evidence="2">Uncharacterized protein</fullName>
    </submittedName>
</protein>
<gene>
    <name evidence="2" type="ORF">Fmac_021343</name>
</gene>
<feature type="region of interest" description="Disordered" evidence="1">
    <location>
        <begin position="206"/>
        <end position="247"/>
    </location>
</feature>
<proteinExistence type="predicted"/>
<dbReference type="EMBL" id="JBGMDY010000007">
    <property type="protein sequence ID" value="KAL2327916.1"/>
    <property type="molecule type" value="Genomic_DNA"/>
</dbReference>
<comment type="caution">
    <text evidence="2">The sequence shown here is derived from an EMBL/GenBank/DDBJ whole genome shotgun (WGS) entry which is preliminary data.</text>
</comment>
<organism evidence="2 3">
    <name type="scientific">Flemingia macrophylla</name>
    <dbReference type="NCBI Taxonomy" id="520843"/>
    <lineage>
        <taxon>Eukaryota</taxon>
        <taxon>Viridiplantae</taxon>
        <taxon>Streptophyta</taxon>
        <taxon>Embryophyta</taxon>
        <taxon>Tracheophyta</taxon>
        <taxon>Spermatophyta</taxon>
        <taxon>Magnoliopsida</taxon>
        <taxon>eudicotyledons</taxon>
        <taxon>Gunneridae</taxon>
        <taxon>Pentapetalae</taxon>
        <taxon>rosids</taxon>
        <taxon>fabids</taxon>
        <taxon>Fabales</taxon>
        <taxon>Fabaceae</taxon>
        <taxon>Papilionoideae</taxon>
        <taxon>50 kb inversion clade</taxon>
        <taxon>NPAAA clade</taxon>
        <taxon>indigoferoid/millettioid clade</taxon>
        <taxon>Phaseoleae</taxon>
        <taxon>Flemingia</taxon>
    </lineage>
</organism>
<evidence type="ECO:0000313" key="3">
    <source>
        <dbReference type="Proteomes" id="UP001603857"/>
    </source>
</evidence>
<keyword evidence="3" id="KW-1185">Reference proteome</keyword>
<accession>A0ABD1LWN2</accession>
<dbReference type="AlphaFoldDB" id="A0ABD1LWN2"/>
<dbReference type="PANTHER" id="PTHR33625">
    <property type="entry name" value="OS08G0179900 PROTEIN"/>
    <property type="match status" value="1"/>
</dbReference>
<dbReference type="Proteomes" id="UP001603857">
    <property type="component" value="Unassembled WGS sequence"/>
</dbReference>
<dbReference type="PANTHER" id="PTHR33625:SF4">
    <property type="entry name" value="OS08G0179900 PROTEIN"/>
    <property type="match status" value="1"/>
</dbReference>
<reference evidence="2 3" key="1">
    <citation type="submission" date="2024-08" db="EMBL/GenBank/DDBJ databases">
        <title>Insights into the chromosomal genome structure of Flemingia macrophylla.</title>
        <authorList>
            <person name="Ding Y."/>
            <person name="Zhao Y."/>
            <person name="Bi W."/>
            <person name="Wu M."/>
            <person name="Zhao G."/>
            <person name="Gong Y."/>
            <person name="Li W."/>
            <person name="Zhang P."/>
        </authorList>
    </citation>
    <scope>NUCLEOTIDE SEQUENCE [LARGE SCALE GENOMIC DNA]</scope>
    <source>
        <strain evidence="2">DYQJB</strain>
        <tissue evidence="2">Leaf</tissue>
    </source>
</reference>
<feature type="region of interest" description="Disordered" evidence="1">
    <location>
        <begin position="45"/>
        <end position="65"/>
    </location>
</feature>
<name>A0ABD1LWN2_9FABA</name>
<evidence type="ECO:0000256" key="1">
    <source>
        <dbReference type="SAM" id="MobiDB-lite"/>
    </source>
</evidence>
<evidence type="ECO:0000313" key="2">
    <source>
        <dbReference type="EMBL" id="KAL2327916.1"/>
    </source>
</evidence>
<feature type="compositionally biased region" description="Basic and acidic residues" evidence="1">
    <location>
        <begin position="227"/>
        <end position="237"/>
    </location>
</feature>